<evidence type="ECO:0000256" key="4">
    <source>
        <dbReference type="ARBA" id="ARBA00023136"/>
    </source>
</evidence>
<feature type="domain" description="Yip1" evidence="6">
    <location>
        <begin position="21"/>
        <end position="188"/>
    </location>
</feature>
<feature type="transmembrane region" description="Helical" evidence="5">
    <location>
        <begin position="135"/>
        <end position="156"/>
    </location>
</feature>
<evidence type="ECO:0000313" key="8">
    <source>
        <dbReference type="Proteomes" id="UP000239711"/>
    </source>
</evidence>
<proteinExistence type="predicted"/>
<accession>A0A2S9J1S5</accession>
<feature type="transmembrane region" description="Helical" evidence="5">
    <location>
        <begin position="168"/>
        <end position="189"/>
    </location>
</feature>
<dbReference type="AlphaFoldDB" id="A0A2S9J1S5"/>
<feature type="transmembrane region" description="Helical" evidence="5">
    <location>
        <begin position="94"/>
        <end position="115"/>
    </location>
</feature>
<keyword evidence="2 5" id="KW-0812">Transmembrane</keyword>
<dbReference type="RefSeq" id="WP_105717652.1">
    <property type="nucleotide sequence ID" value="NZ_PVBQ01000011.1"/>
</dbReference>
<protein>
    <recommendedName>
        <fullName evidence="6">Yip1 domain-containing protein</fullName>
    </recommendedName>
</protein>
<evidence type="ECO:0000256" key="1">
    <source>
        <dbReference type="ARBA" id="ARBA00004141"/>
    </source>
</evidence>
<dbReference type="EMBL" id="PVBQ01000011">
    <property type="protein sequence ID" value="PRD46735.1"/>
    <property type="molecule type" value="Genomic_DNA"/>
</dbReference>
<dbReference type="Proteomes" id="UP000239711">
    <property type="component" value="Unassembled WGS sequence"/>
</dbReference>
<gene>
    <name evidence="7" type="ORF">C5745_14115</name>
</gene>
<name>A0A2S9J1S5_9SPHI</name>
<comment type="caution">
    <text evidence="7">The sequence shown here is derived from an EMBL/GenBank/DDBJ whole genome shotgun (WGS) entry which is preliminary data.</text>
</comment>
<dbReference type="InterPro" id="IPR006977">
    <property type="entry name" value="Yip1_dom"/>
</dbReference>
<evidence type="ECO:0000313" key="7">
    <source>
        <dbReference type="EMBL" id="PRD46735.1"/>
    </source>
</evidence>
<evidence type="ECO:0000256" key="5">
    <source>
        <dbReference type="SAM" id="Phobius"/>
    </source>
</evidence>
<keyword evidence="8" id="KW-1185">Reference proteome</keyword>
<dbReference type="OrthoDB" id="1263582at2"/>
<comment type="subcellular location">
    <subcellularLocation>
        <location evidence="1">Membrane</location>
        <topology evidence="1">Multi-pass membrane protein</topology>
    </subcellularLocation>
</comment>
<evidence type="ECO:0000259" key="6">
    <source>
        <dbReference type="Pfam" id="PF04893"/>
    </source>
</evidence>
<evidence type="ECO:0000256" key="3">
    <source>
        <dbReference type="ARBA" id="ARBA00022989"/>
    </source>
</evidence>
<dbReference type="Pfam" id="PF04893">
    <property type="entry name" value="Yip1"/>
    <property type="match status" value="1"/>
</dbReference>
<reference evidence="7 8" key="1">
    <citation type="submission" date="2018-02" db="EMBL/GenBank/DDBJ databases">
        <title>The draft genome of Sphingobacterium sp. 5JN-11.</title>
        <authorList>
            <person name="Liu L."/>
            <person name="Li L."/>
            <person name="Liang L."/>
            <person name="Zhang X."/>
            <person name="Wang T."/>
        </authorList>
    </citation>
    <scope>NUCLEOTIDE SEQUENCE [LARGE SCALE GENOMIC DNA]</scope>
    <source>
        <strain evidence="7 8">5JN-11</strain>
    </source>
</reference>
<feature type="transmembrane region" description="Helical" evidence="5">
    <location>
        <begin position="59"/>
        <end position="82"/>
    </location>
</feature>
<keyword evidence="4 5" id="KW-0472">Membrane</keyword>
<sequence length="194" mass="22021">MKRNMEPLFLNPFEDYSEKNLLWIGIVGFVVGITISYFGKIVFDGIIQIHMGATSLTAIVLGNLTNMGILTLGMFMLAKVLYKKTRFVDVLNNVLIARIPMLFAGLLVIWMTKLIPMEKATEVNFAMSLNQTDMMWIALLAIFLLFMMVYFFYLLVVGVRHSINSKKFGHGFLIVIAVFVLDGIALLVYRGFFI</sequence>
<feature type="transmembrane region" description="Helical" evidence="5">
    <location>
        <begin position="21"/>
        <end position="39"/>
    </location>
</feature>
<organism evidence="7 8">
    <name type="scientific">Sphingobacterium haloxyli</name>
    <dbReference type="NCBI Taxonomy" id="2100533"/>
    <lineage>
        <taxon>Bacteria</taxon>
        <taxon>Pseudomonadati</taxon>
        <taxon>Bacteroidota</taxon>
        <taxon>Sphingobacteriia</taxon>
        <taxon>Sphingobacteriales</taxon>
        <taxon>Sphingobacteriaceae</taxon>
        <taxon>Sphingobacterium</taxon>
    </lineage>
</organism>
<evidence type="ECO:0000256" key="2">
    <source>
        <dbReference type="ARBA" id="ARBA00022692"/>
    </source>
</evidence>
<dbReference type="GO" id="GO:0016020">
    <property type="term" value="C:membrane"/>
    <property type="evidence" value="ECO:0007669"/>
    <property type="project" value="UniProtKB-SubCell"/>
</dbReference>
<keyword evidence="3 5" id="KW-1133">Transmembrane helix</keyword>